<keyword evidence="3" id="KW-0732">Signal</keyword>
<comment type="similarity">
    <text evidence="2">Belongs to the MipA/OmpV family.</text>
</comment>
<evidence type="ECO:0000256" key="1">
    <source>
        <dbReference type="ARBA" id="ARBA00004442"/>
    </source>
</evidence>
<keyword evidence="4" id="KW-0472">Membrane</keyword>
<dbReference type="GO" id="GO:0009252">
    <property type="term" value="P:peptidoglycan biosynthetic process"/>
    <property type="evidence" value="ECO:0007669"/>
    <property type="project" value="TreeGrafter"/>
</dbReference>
<evidence type="ECO:0000256" key="4">
    <source>
        <dbReference type="ARBA" id="ARBA00023136"/>
    </source>
</evidence>
<dbReference type="Pfam" id="PF06629">
    <property type="entry name" value="MipA"/>
    <property type="match status" value="1"/>
</dbReference>
<reference evidence="6" key="1">
    <citation type="submission" date="2019-05" db="EMBL/GenBank/DDBJ databases">
        <authorList>
            <consortium name="Pathogen Informatics"/>
        </authorList>
    </citation>
    <scope>NUCLEOTIDE SEQUENCE [LARGE SCALE GENOMIC DNA]</scope>
    <source>
        <strain evidence="6">NCTC12965</strain>
    </source>
</reference>
<evidence type="ECO:0000313" key="6">
    <source>
        <dbReference type="EMBL" id="VTR18177.1"/>
    </source>
</evidence>
<evidence type="ECO:0000256" key="5">
    <source>
        <dbReference type="ARBA" id="ARBA00023237"/>
    </source>
</evidence>
<dbReference type="PANTHER" id="PTHR38776:SF1">
    <property type="entry name" value="MLTA-INTERACTING PROTEIN-RELATED"/>
    <property type="match status" value="1"/>
</dbReference>
<keyword evidence="5" id="KW-0998">Cell outer membrane</keyword>
<dbReference type="InterPro" id="IPR010583">
    <property type="entry name" value="MipA"/>
</dbReference>
<dbReference type="EMBL" id="CABEEZ010000016">
    <property type="protein sequence ID" value="VTR18177.1"/>
    <property type="molecule type" value="Genomic_DNA"/>
</dbReference>
<proteinExistence type="inferred from homology"/>
<organism evidence="6">
    <name type="scientific">Serratia fonticola</name>
    <dbReference type="NCBI Taxonomy" id="47917"/>
    <lineage>
        <taxon>Bacteria</taxon>
        <taxon>Pseudomonadati</taxon>
        <taxon>Pseudomonadota</taxon>
        <taxon>Gammaproteobacteria</taxon>
        <taxon>Enterobacterales</taxon>
        <taxon>Yersiniaceae</taxon>
        <taxon>Serratia</taxon>
    </lineage>
</organism>
<accession>A0A4U9THC0</accession>
<dbReference type="PANTHER" id="PTHR38776">
    <property type="entry name" value="MLTA-INTERACTING PROTEIN-RELATED"/>
    <property type="match status" value="1"/>
</dbReference>
<comment type="subcellular location">
    <subcellularLocation>
        <location evidence="1">Cell outer membrane</location>
    </subcellularLocation>
</comment>
<evidence type="ECO:0000256" key="2">
    <source>
        <dbReference type="ARBA" id="ARBA00005722"/>
    </source>
</evidence>
<evidence type="ECO:0000256" key="3">
    <source>
        <dbReference type="ARBA" id="ARBA00022729"/>
    </source>
</evidence>
<gene>
    <name evidence="6" type="primary">mipA_2</name>
    <name evidence="6" type="ORF">NCTC12965_00558</name>
</gene>
<name>A0A4U9THC0_SERFO</name>
<dbReference type="GO" id="GO:0009279">
    <property type="term" value="C:cell outer membrane"/>
    <property type="evidence" value="ECO:0007669"/>
    <property type="project" value="UniProtKB-SubCell"/>
</dbReference>
<protein>
    <submittedName>
        <fullName evidence="6">MltA-interacting protein</fullName>
    </submittedName>
</protein>
<dbReference type="AlphaFoldDB" id="A0A4U9THC0"/>
<sequence>MLLASRVNWNSSNQNQYYYGINGDESRRSTFNTYKPSDSWSPYVELTTNYNINANWNAFFTGRYLRLDSEVKDSPMVDKSYTGMLWDGCDLHLLSVRSIILVQ</sequence>